<sequence>MSKISSPDKMFLGLDLSTQQIKIVAVDEQLTPLCCYAVTFDDDLPSYNTTHGVYKQEAGRIVAPVAMWLDALDLVMTRMKDDGFDFSKVVGMSGSCQQHGSVYWANEAVGLLQSLDGDTTSLKNGLFPQAFTHTVAPNWQDHSTVEECKQFTAAVGSGQKLAELTGSKAYHRFTGPQITKFIKDHPEAYENTHRITLISNFLSTVLLGKFSKIDQADGCGMNLYDIQGKCWNPDLLEATVLGKKESITKLIAKLGGDVEPSGFNSIGLISSYFVNKFGFSPNCGIYPFTGDNLATILSLPLLKNDLLVSLGTSTTLLLITDVYRANENYHIMIHPTNPNLYMYMICYSNGALVRNDVRNKVNKKYCIAEDSWDKFSEILDGEKFEASKDGNIGIYFPQGEIIPNVDKPVILKYKFDTTTGELIENLGPDYKNVETDVKGIVESQALSGRIRVHELLKKDCNDNNGDLKPHKLFFVGGSSRNQSIITKFSEILGNEFQGDGGKGNYKSLEPNSCALGGAYKACWSYYREHGGNGCFEDYLENKFDWSNLKEFTVEYKWNTFKIAEAALRNLERLL</sequence>
<dbReference type="AlphaFoldDB" id="A0AAV5QSA3"/>
<evidence type="ECO:0000313" key="7">
    <source>
        <dbReference type="Proteomes" id="UP001360560"/>
    </source>
</evidence>
<dbReference type="GO" id="GO:0042732">
    <property type="term" value="P:D-xylose metabolic process"/>
    <property type="evidence" value="ECO:0007669"/>
    <property type="project" value="UniProtKB-UniRule"/>
</dbReference>
<name>A0AAV5QSA3_9ASCO</name>
<feature type="domain" description="Carbohydrate kinase FGGY N-terminal" evidence="5">
    <location>
        <begin position="138"/>
        <end position="295"/>
    </location>
</feature>
<dbReference type="RefSeq" id="XP_064854451.1">
    <property type="nucleotide sequence ID" value="XM_064998379.1"/>
</dbReference>
<comment type="similarity">
    <text evidence="1 4">Belongs to the FGGY kinase family.</text>
</comment>
<keyword evidence="4" id="KW-0547">Nucleotide-binding</keyword>
<dbReference type="GO" id="GO:0005997">
    <property type="term" value="P:xylulose metabolic process"/>
    <property type="evidence" value="ECO:0007669"/>
    <property type="project" value="TreeGrafter"/>
</dbReference>
<gene>
    <name evidence="6" type="ORF">DASC09_047800</name>
</gene>
<comment type="catalytic activity">
    <reaction evidence="4">
        <text>D-xylulose + ATP = D-xylulose 5-phosphate + ADP + H(+)</text>
        <dbReference type="Rhea" id="RHEA:10964"/>
        <dbReference type="ChEBI" id="CHEBI:15378"/>
        <dbReference type="ChEBI" id="CHEBI:17140"/>
        <dbReference type="ChEBI" id="CHEBI:30616"/>
        <dbReference type="ChEBI" id="CHEBI:57737"/>
        <dbReference type="ChEBI" id="CHEBI:456216"/>
        <dbReference type="EC" id="2.7.1.17"/>
    </reaction>
</comment>
<reference evidence="6 7" key="1">
    <citation type="journal article" date="2023" name="Elife">
        <title>Identification of key yeast species and microbe-microbe interactions impacting larval growth of Drosophila in the wild.</title>
        <authorList>
            <person name="Mure A."/>
            <person name="Sugiura Y."/>
            <person name="Maeda R."/>
            <person name="Honda K."/>
            <person name="Sakurai N."/>
            <person name="Takahashi Y."/>
            <person name="Watada M."/>
            <person name="Katoh T."/>
            <person name="Gotoh A."/>
            <person name="Gotoh Y."/>
            <person name="Taniguchi I."/>
            <person name="Nakamura K."/>
            <person name="Hayashi T."/>
            <person name="Katayama T."/>
            <person name="Uemura T."/>
            <person name="Hattori Y."/>
        </authorList>
    </citation>
    <scope>NUCLEOTIDE SEQUENCE [LARGE SCALE GENOMIC DNA]</scope>
    <source>
        <strain evidence="6 7">SC-9</strain>
    </source>
</reference>
<dbReference type="PANTHER" id="PTHR10196">
    <property type="entry name" value="SUGAR KINASE"/>
    <property type="match status" value="1"/>
</dbReference>
<evidence type="ECO:0000256" key="1">
    <source>
        <dbReference type="ARBA" id="ARBA00009156"/>
    </source>
</evidence>
<dbReference type="Pfam" id="PF00370">
    <property type="entry name" value="FGGY_N"/>
    <property type="match status" value="1"/>
</dbReference>
<keyword evidence="4" id="KW-0859">Xylose metabolism</keyword>
<dbReference type="GO" id="GO:0004856">
    <property type="term" value="F:D-xylulokinase activity"/>
    <property type="evidence" value="ECO:0007669"/>
    <property type="project" value="UniProtKB-UniRule"/>
</dbReference>
<evidence type="ECO:0000256" key="2">
    <source>
        <dbReference type="ARBA" id="ARBA00022679"/>
    </source>
</evidence>
<dbReference type="EMBL" id="BTFZ01000012">
    <property type="protein sequence ID" value="GMM37455.1"/>
    <property type="molecule type" value="Genomic_DNA"/>
</dbReference>
<evidence type="ECO:0000256" key="3">
    <source>
        <dbReference type="ARBA" id="ARBA00022777"/>
    </source>
</evidence>
<dbReference type="InterPro" id="IPR042024">
    <property type="entry name" value="D-XK_euk"/>
</dbReference>
<dbReference type="Gene3D" id="3.30.420.40">
    <property type="match status" value="2"/>
</dbReference>
<dbReference type="CDD" id="cd07776">
    <property type="entry name" value="ASKHA_NBD_FGGY_SpXK-like"/>
    <property type="match status" value="1"/>
</dbReference>
<comment type="function">
    <text evidence="4">Highly specific D-xylulose kinase which participates in the catabolism of xylose. Xylose is a major component of hemicelluloses such as xylan. Most fungi utilize D-xylose via three enzymatic reactions, xylose reductase (XR), xylitol dehydrogenase (XDH), and xylulokinase, to form xylulose 5-phosphate, which enters pentose phosphate pathway.</text>
</comment>
<dbReference type="GO" id="GO:0005524">
    <property type="term" value="F:ATP binding"/>
    <property type="evidence" value="ECO:0007669"/>
    <property type="project" value="UniProtKB-UniRule"/>
</dbReference>
<keyword evidence="7" id="KW-1185">Reference proteome</keyword>
<dbReference type="InterPro" id="IPR043129">
    <property type="entry name" value="ATPase_NBD"/>
</dbReference>
<dbReference type="PANTHER" id="PTHR10196:SF57">
    <property type="entry name" value="XYLULOSE KINASE"/>
    <property type="match status" value="1"/>
</dbReference>
<dbReference type="InterPro" id="IPR018484">
    <property type="entry name" value="FGGY_N"/>
</dbReference>
<dbReference type="GO" id="GO:0005829">
    <property type="term" value="C:cytosol"/>
    <property type="evidence" value="ECO:0007669"/>
    <property type="project" value="TreeGrafter"/>
</dbReference>
<dbReference type="SUPFAM" id="SSF53067">
    <property type="entry name" value="Actin-like ATPase domain"/>
    <property type="match status" value="2"/>
</dbReference>
<comment type="caution">
    <text evidence="6">The sequence shown here is derived from an EMBL/GenBank/DDBJ whole genome shotgun (WGS) entry which is preliminary data.</text>
</comment>
<protein>
    <recommendedName>
        <fullName evidence="4">Xylulose kinase</fullName>
        <ecNumber evidence="4">2.7.1.17</ecNumber>
    </recommendedName>
</protein>
<accession>A0AAV5QSA3</accession>
<keyword evidence="4" id="KW-0067">ATP-binding</keyword>
<evidence type="ECO:0000256" key="4">
    <source>
        <dbReference type="RuleBase" id="RU367058"/>
    </source>
</evidence>
<dbReference type="Proteomes" id="UP001360560">
    <property type="component" value="Unassembled WGS sequence"/>
</dbReference>
<keyword evidence="3 4" id="KW-0418">Kinase</keyword>
<proteinExistence type="inferred from homology"/>
<keyword evidence="2 4" id="KW-0808">Transferase</keyword>
<organism evidence="6 7">
    <name type="scientific">Saccharomycopsis crataegensis</name>
    <dbReference type="NCBI Taxonomy" id="43959"/>
    <lineage>
        <taxon>Eukaryota</taxon>
        <taxon>Fungi</taxon>
        <taxon>Dikarya</taxon>
        <taxon>Ascomycota</taxon>
        <taxon>Saccharomycotina</taxon>
        <taxon>Saccharomycetes</taxon>
        <taxon>Saccharomycopsidaceae</taxon>
        <taxon>Saccharomycopsis</taxon>
    </lineage>
</organism>
<dbReference type="GeneID" id="90075430"/>
<evidence type="ECO:0000259" key="5">
    <source>
        <dbReference type="Pfam" id="PF00370"/>
    </source>
</evidence>
<evidence type="ECO:0000313" key="6">
    <source>
        <dbReference type="EMBL" id="GMM37455.1"/>
    </source>
</evidence>
<keyword evidence="4" id="KW-0119">Carbohydrate metabolism</keyword>
<dbReference type="EC" id="2.7.1.17" evidence="4"/>